<feature type="transmembrane region" description="Helical" evidence="2">
    <location>
        <begin position="12"/>
        <end position="33"/>
    </location>
</feature>
<dbReference type="Proteomes" id="UP000587760">
    <property type="component" value="Unassembled WGS sequence"/>
</dbReference>
<dbReference type="Gene3D" id="3.30.450.20">
    <property type="entry name" value="PAS domain"/>
    <property type="match status" value="2"/>
</dbReference>
<keyword evidence="2" id="KW-1133">Transmembrane helix</keyword>
<evidence type="ECO:0000313" key="4">
    <source>
        <dbReference type="EMBL" id="MBB6479328.1"/>
    </source>
</evidence>
<organism evidence="4 5">
    <name type="scientific">Spirochaeta isovalerica</name>
    <dbReference type="NCBI Taxonomy" id="150"/>
    <lineage>
        <taxon>Bacteria</taxon>
        <taxon>Pseudomonadati</taxon>
        <taxon>Spirochaetota</taxon>
        <taxon>Spirochaetia</taxon>
        <taxon>Spirochaetales</taxon>
        <taxon>Spirochaetaceae</taxon>
        <taxon>Spirochaeta</taxon>
    </lineage>
</organism>
<reference evidence="4 5" key="1">
    <citation type="submission" date="2020-08" db="EMBL/GenBank/DDBJ databases">
        <title>Genomic Encyclopedia of Type Strains, Phase IV (KMG-IV): sequencing the most valuable type-strain genomes for metagenomic binning, comparative biology and taxonomic classification.</title>
        <authorList>
            <person name="Goeker M."/>
        </authorList>
    </citation>
    <scope>NUCLEOTIDE SEQUENCE [LARGE SCALE GENOMIC DNA]</scope>
    <source>
        <strain evidence="4 5">DSM 2461</strain>
    </source>
</reference>
<dbReference type="AlphaFoldDB" id="A0A841R9D9"/>
<dbReference type="PROSITE" id="PS50113">
    <property type="entry name" value="PAC"/>
    <property type="match status" value="1"/>
</dbReference>
<evidence type="ECO:0000256" key="1">
    <source>
        <dbReference type="SAM" id="Coils"/>
    </source>
</evidence>
<gene>
    <name evidence="4" type="ORF">HNR50_000961</name>
</gene>
<evidence type="ECO:0000256" key="2">
    <source>
        <dbReference type="SAM" id="Phobius"/>
    </source>
</evidence>
<keyword evidence="5" id="KW-1185">Reference proteome</keyword>
<dbReference type="Pfam" id="PF08269">
    <property type="entry name" value="dCache_2"/>
    <property type="match status" value="1"/>
</dbReference>
<sequence>MVSYNQNRIRKIFYVVSLCIFILTASVEAIVLINHAKNDAQANLELLSESIKEQKKSYLQSIVWSCISDIEQYSGLVFEEYESKTENLLHAMVLLLQLRYGGENQLFASSDVPQLLEKLCTDNVSYALVRNGEIRLNSAGSDFPDSLDIESRSKIAKSAPVFGDTVLYVFFTHESYEKLIRSGGEEIVRKRILPDNEYVWINHILDYNGGDGYAIRLVHPNLPETEGMLLSTDMTDIMGNLPYRDELSGVNEKGEAFIEYYFKKMNSDEISHKMSYGKLYQDFDWVIATGVYLDDMDSLIRKEYSNIDQHVSQNSRFFLFFVFFIALLAIIVLVLFERNINSLLNTYTSRLKTAQSLGKSSWWEYDLKRGELIVPDDAAKLYGFDTNEETTDFEVLRKAVRSDFRSFFNEKIDDFLKGNEDSIQFPIISGTDGQRWLWLKSRTERDRKGQVVRLIGSLRDITSEKRADEEKEKLIRELKEALEQIKTLGGLIPICSSCKKIRDDSGYWNNLESYIESHSDASFSHGICPDCMEKIYGEKKWYKDKKED</sequence>
<dbReference type="InterPro" id="IPR035965">
    <property type="entry name" value="PAS-like_dom_sf"/>
</dbReference>
<dbReference type="SUPFAM" id="SSF55785">
    <property type="entry name" value="PYP-like sensor domain (PAS domain)"/>
    <property type="match status" value="1"/>
</dbReference>
<name>A0A841R9D9_9SPIO</name>
<protein>
    <recommendedName>
        <fullName evidence="3">PAC domain-containing protein</fullName>
    </recommendedName>
</protein>
<keyword evidence="1" id="KW-0175">Coiled coil</keyword>
<feature type="coiled-coil region" evidence="1">
    <location>
        <begin position="464"/>
        <end position="491"/>
    </location>
</feature>
<comment type="caution">
    <text evidence="4">The sequence shown here is derived from an EMBL/GenBank/DDBJ whole genome shotgun (WGS) entry which is preliminary data.</text>
</comment>
<evidence type="ECO:0000259" key="3">
    <source>
        <dbReference type="PROSITE" id="PS50113"/>
    </source>
</evidence>
<dbReference type="Gene3D" id="2.10.70.100">
    <property type="match status" value="1"/>
</dbReference>
<dbReference type="EMBL" id="JACHGJ010000001">
    <property type="protein sequence ID" value="MBB6479328.1"/>
    <property type="molecule type" value="Genomic_DNA"/>
</dbReference>
<dbReference type="InterPro" id="IPR000700">
    <property type="entry name" value="PAS-assoc_C"/>
</dbReference>
<proteinExistence type="predicted"/>
<keyword evidence="2" id="KW-0812">Transmembrane</keyword>
<keyword evidence="2" id="KW-0472">Membrane</keyword>
<evidence type="ECO:0000313" key="5">
    <source>
        <dbReference type="Proteomes" id="UP000587760"/>
    </source>
</evidence>
<feature type="transmembrane region" description="Helical" evidence="2">
    <location>
        <begin position="317"/>
        <end position="336"/>
    </location>
</feature>
<dbReference type="RefSeq" id="WP_221439783.1">
    <property type="nucleotide sequence ID" value="NZ_JACHGJ010000001.1"/>
</dbReference>
<dbReference type="InterPro" id="IPR004010">
    <property type="entry name" value="Double_Cache_2"/>
</dbReference>
<accession>A0A841R9D9</accession>
<feature type="domain" description="PAC" evidence="3">
    <location>
        <begin position="421"/>
        <end position="473"/>
    </location>
</feature>